<sequence length="102" mass="12052">MQHLSGITQFDWDSGNRDKNFQKHGVSYIECEEIFFNLPLLMLDDKKHSKTEKRFYALGNTNQNRLLFIAFTVRKNKLRVISARNMSNKEKKYYAQATKKSS</sequence>
<proteinExistence type="predicted"/>
<dbReference type="InterPro" id="IPR038573">
    <property type="entry name" value="BrnT_sf"/>
</dbReference>
<dbReference type="InterPro" id="IPR007460">
    <property type="entry name" value="BrnT_toxin"/>
</dbReference>
<evidence type="ECO:0008006" key="3">
    <source>
        <dbReference type="Google" id="ProtNLM"/>
    </source>
</evidence>
<comment type="caution">
    <text evidence="1">The sequence shown here is derived from an EMBL/GenBank/DDBJ whole genome shotgun (WGS) entry which is preliminary data.</text>
</comment>
<name>A0A1G2BGB1_9BACT</name>
<gene>
    <name evidence="1" type="ORF">A2319_01490</name>
</gene>
<dbReference type="Pfam" id="PF04365">
    <property type="entry name" value="BrnT_toxin"/>
    <property type="match status" value="1"/>
</dbReference>
<dbReference type="EMBL" id="MHKI01000004">
    <property type="protein sequence ID" value="OGY88085.1"/>
    <property type="molecule type" value="Genomic_DNA"/>
</dbReference>
<dbReference type="AlphaFoldDB" id="A0A1G2BGB1"/>
<dbReference type="Gene3D" id="3.10.450.530">
    <property type="entry name" value="Ribonuclease toxin, BrnT, of type II toxin-antitoxin system"/>
    <property type="match status" value="1"/>
</dbReference>
<evidence type="ECO:0000313" key="1">
    <source>
        <dbReference type="EMBL" id="OGY88085.1"/>
    </source>
</evidence>
<dbReference type="Proteomes" id="UP000176420">
    <property type="component" value="Unassembled WGS sequence"/>
</dbReference>
<accession>A0A1G2BGB1</accession>
<protein>
    <recommendedName>
        <fullName evidence="3">Toxin</fullName>
    </recommendedName>
</protein>
<organism evidence="1 2">
    <name type="scientific">Candidatus Kerfeldbacteria bacterium RIFOXYB2_FULL_38_14</name>
    <dbReference type="NCBI Taxonomy" id="1798547"/>
    <lineage>
        <taxon>Bacteria</taxon>
        <taxon>Candidatus Kerfeldiibacteriota</taxon>
    </lineage>
</organism>
<reference evidence="1 2" key="1">
    <citation type="journal article" date="2016" name="Nat. Commun.">
        <title>Thousands of microbial genomes shed light on interconnected biogeochemical processes in an aquifer system.</title>
        <authorList>
            <person name="Anantharaman K."/>
            <person name="Brown C.T."/>
            <person name="Hug L.A."/>
            <person name="Sharon I."/>
            <person name="Castelle C.J."/>
            <person name="Probst A.J."/>
            <person name="Thomas B.C."/>
            <person name="Singh A."/>
            <person name="Wilkins M.J."/>
            <person name="Karaoz U."/>
            <person name="Brodie E.L."/>
            <person name="Williams K.H."/>
            <person name="Hubbard S.S."/>
            <person name="Banfield J.F."/>
        </authorList>
    </citation>
    <scope>NUCLEOTIDE SEQUENCE [LARGE SCALE GENOMIC DNA]</scope>
</reference>
<evidence type="ECO:0000313" key="2">
    <source>
        <dbReference type="Proteomes" id="UP000176420"/>
    </source>
</evidence>